<dbReference type="InterPro" id="IPR007889">
    <property type="entry name" value="HTH_Psq"/>
</dbReference>
<feature type="domain" description="HTH psq-type" evidence="2">
    <location>
        <begin position="19"/>
        <end position="59"/>
    </location>
</feature>
<name>A0AAN7Q580_9COLE</name>
<evidence type="ECO:0000256" key="1">
    <source>
        <dbReference type="ARBA" id="ARBA00004123"/>
    </source>
</evidence>
<dbReference type="AlphaFoldDB" id="A0AAN7Q580"/>
<dbReference type="InterPro" id="IPR009057">
    <property type="entry name" value="Homeodomain-like_sf"/>
</dbReference>
<proteinExistence type="predicted"/>
<dbReference type="EMBL" id="JARPUR010000003">
    <property type="protein sequence ID" value="KAK4880400.1"/>
    <property type="molecule type" value="Genomic_DNA"/>
</dbReference>
<dbReference type="GO" id="GO:0003677">
    <property type="term" value="F:DNA binding"/>
    <property type="evidence" value="ECO:0007669"/>
    <property type="project" value="InterPro"/>
</dbReference>
<reference evidence="4" key="1">
    <citation type="submission" date="2023-01" db="EMBL/GenBank/DDBJ databases">
        <title>Key to firefly adult light organ development and bioluminescence: homeobox transcription factors regulate luciferase expression and transportation to peroxisome.</title>
        <authorList>
            <person name="Fu X."/>
        </authorList>
    </citation>
    <scope>NUCLEOTIDE SEQUENCE [LARGE SCALE GENOMIC DNA]</scope>
</reference>
<dbReference type="Pfam" id="PF05225">
    <property type="entry name" value="HTH_psq"/>
    <property type="match status" value="1"/>
</dbReference>
<dbReference type="GO" id="GO:0005634">
    <property type="term" value="C:nucleus"/>
    <property type="evidence" value="ECO:0007669"/>
    <property type="project" value="UniProtKB-SubCell"/>
</dbReference>
<sequence length="121" mass="13844">MPRKHNRLLGSKGYCDFSQEKLEEALENVMEGRFTIREASMTFSILFGTLYNKYKGKYGGKPGRPTIFSFEEEVAILKAAAKCANWGFPLTLLDIRMMSKYYLDRKGRTVSNFKNNIPGVD</sequence>
<protein>
    <recommendedName>
        <fullName evidence="2">HTH psq-type domain-containing protein</fullName>
    </recommendedName>
</protein>
<accession>A0AAN7Q580</accession>
<dbReference type="Gene3D" id="1.10.10.60">
    <property type="entry name" value="Homeodomain-like"/>
    <property type="match status" value="1"/>
</dbReference>
<evidence type="ECO:0000313" key="4">
    <source>
        <dbReference type="Proteomes" id="UP001353858"/>
    </source>
</evidence>
<comment type="caution">
    <text evidence="3">The sequence shown here is derived from an EMBL/GenBank/DDBJ whole genome shotgun (WGS) entry which is preliminary data.</text>
</comment>
<evidence type="ECO:0000313" key="3">
    <source>
        <dbReference type="EMBL" id="KAK4880400.1"/>
    </source>
</evidence>
<dbReference type="SUPFAM" id="SSF46689">
    <property type="entry name" value="Homeodomain-like"/>
    <property type="match status" value="1"/>
</dbReference>
<organism evidence="3 4">
    <name type="scientific">Aquatica leii</name>
    <dbReference type="NCBI Taxonomy" id="1421715"/>
    <lineage>
        <taxon>Eukaryota</taxon>
        <taxon>Metazoa</taxon>
        <taxon>Ecdysozoa</taxon>
        <taxon>Arthropoda</taxon>
        <taxon>Hexapoda</taxon>
        <taxon>Insecta</taxon>
        <taxon>Pterygota</taxon>
        <taxon>Neoptera</taxon>
        <taxon>Endopterygota</taxon>
        <taxon>Coleoptera</taxon>
        <taxon>Polyphaga</taxon>
        <taxon>Elateriformia</taxon>
        <taxon>Elateroidea</taxon>
        <taxon>Lampyridae</taxon>
        <taxon>Luciolinae</taxon>
        <taxon>Aquatica</taxon>
    </lineage>
</organism>
<dbReference type="Proteomes" id="UP001353858">
    <property type="component" value="Unassembled WGS sequence"/>
</dbReference>
<keyword evidence="4" id="KW-1185">Reference proteome</keyword>
<gene>
    <name evidence="3" type="ORF">RN001_008546</name>
</gene>
<evidence type="ECO:0000259" key="2">
    <source>
        <dbReference type="Pfam" id="PF05225"/>
    </source>
</evidence>
<comment type="subcellular location">
    <subcellularLocation>
        <location evidence="1">Nucleus</location>
    </subcellularLocation>
</comment>